<feature type="transmembrane region" description="Helical" evidence="2">
    <location>
        <begin position="111"/>
        <end position="131"/>
    </location>
</feature>
<dbReference type="AlphaFoldDB" id="A0A3P7NW42"/>
<proteinExistence type="predicted"/>
<reference evidence="3 4" key="1">
    <citation type="submission" date="2018-11" db="EMBL/GenBank/DDBJ databases">
        <authorList>
            <consortium name="Pathogen Informatics"/>
        </authorList>
    </citation>
    <scope>NUCLEOTIDE SEQUENCE [LARGE SCALE GENOMIC DNA]</scope>
</reference>
<keyword evidence="2" id="KW-0472">Membrane</keyword>
<protein>
    <submittedName>
        <fullName evidence="3">Uncharacterized protein</fullName>
    </submittedName>
</protein>
<name>A0A3P7NW42_DIBLA</name>
<dbReference type="EMBL" id="UYRU01054087">
    <property type="protein sequence ID" value="VDN12522.1"/>
    <property type="molecule type" value="Genomic_DNA"/>
</dbReference>
<evidence type="ECO:0000313" key="3">
    <source>
        <dbReference type="EMBL" id="VDN12522.1"/>
    </source>
</evidence>
<feature type="region of interest" description="Disordered" evidence="1">
    <location>
        <begin position="211"/>
        <end position="230"/>
    </location>
</feature>
<feature type="transmembrane region" description="Helical" evidence="2">
    <location>
        <begin position="152"/>
        <end position="175"/>
    </location>
</feature>
<sequence length="230" mass="25798">MPQMQSQLEANVQHYRTYVEQKKAANEKPAFTVENMLRELAEALDDLQFVQREYLSCQARLKMVAIGAAYYANLDRLENWLLFSFGLFSFALELGGLTLRTPDGVGLTVPFYHHAGLLMGATAISVSLFTVDKYETAFNNFIQLHYSRCMSCFFMANVCLCFLYFRMVMMGLIVYDDLASAENKFIESDAGQPDDQILANMDDGMFGAAIGGPGQEPGEKGKKGKLFNSY</sequence>
<evidence type="ECO:0000313" key="4">
    <source>
        <dbReference type="Proteomes" id="UP000281553"/>
    </source>
</evidence>
<keyword evidence="2" id="KW-0812">Transmembrane</keyword>
<organism evidence="3 4">
    <name type="scientific">Dibothriocephalus latus</name>
    <name type="common">Fish tapeworm</name>
    <name type="synonym">Diphyllobothrium latum</name>
    <dbReference type="NCBI Taxonomy" id="60516"/>
    <lineage>
        <taxon>Eukaryota</taxon>
        <taxon>Metazoa</taxon>
        <taxon>Spiralia</taxon>
        <taxon>Lophotrochozoa</taxon>
        <taxon>Platyhelminthes</taxon>
        <taxon>Cestoda</taxon>
        <taxon>Eucestoda</taxon>
        <taxon>Diphyllobothriidea</taxon>
        <taxon>Diphyllobothriidae</taxon>
        <taxon>Dibothriocephalus</taxon>
    </lineage>
</organism>
<accession>A0A3P7NW42</accession>
<keyword evidence="4" id="KW-1185">Reference proteome</keyword>
<evidence type="ECO:0000256" key="2">
    <source>
        <dbReference type="SAM" id="Phobius"/>
    </source>
</evidence>
<keyword evidence="2" id="KW-1133">Transmembrane helix</keyword>
<gene>
    <name evidence="3" type="ORF">DILT_LOCUS8353</name>
</gene>
<dbReference type="OrthoDB" id="6286969at2759"/>
<feature type="transmembrane region" description="Helical" evidence="2">
    <location>
        <begin position="80"/>
        <end position="99"/>
    </location>
</feature>
<dbReference type="Proteomes" id="UP000281553">
    <property type="component" value="Unassembled WGS sequence"/>
</dbReference>
<evidence type="ECO:0000256" key="1">
    <source>
        <dbReference type="SAM" id="MobiDB-lite"/>
    </source>
</evidence>